<evidence type="ECO:0000256" key="4">
    <source>
        <dbReference type="ARBA" id="ARBA00022989"/>
    </source>
</evidence>
<dbReference type="InterPro" id="IPR012506">
    <property type="entry name" value="TMEM86B-like"/>
</dbReference>
<dbReference type="KEGG" id="euz:DVS28_a2535"/>
<protein>
    <submittedName>
        <fullName evidence="7">Putative MEMBRANE PROTEIN</fullName>
    </submittedName>
</protein>
<dbReference type="GO" id="GO:0016787">
    <property type="term" value="F:hydrolase activity"/>
    <property type="evidence" value="ECO:0007669"/>
    <property type="project" value="TreeGrafter"/>
</dbReference>
<dbReference type="GO" id="GO:0016020">
    <property type="term" value="C:membrane"/>
    <property type="evidence" value="ECO:0007669"/>
    <property type="project" value="UniProtKB-SubCell"/>
</dbReference>
<dbReference type="EMBL" id="CP031165">
    <property type="protein sequence ID" value="AXV07216.1"/>
    <property type="molecule type" value="Genomic_DNA"/>
</dbReference>
<dbReference type="Proteomes" id="UP000264006">
    <property type="component" value="Chromosome"/>
</dbReference>
<comment type="similarity">
    <text evidence="2">Belongs to the TMEM86 family.</text>
</comment>
<dbReference type="PANTHER" id="PTHR31885">
    <property type="entry name" value="GH04784P"/>
    <property type="match status" value="1"/>
</dbReference>
<evidence type="ECO:0000313" key="8">
    <source>
        <dbReference type="Proteomes" id="UP000264006"/>
    </source>
</evidence>
<evidence type="ECO:0000256" key="2">
    <source>
        <dbReference type="ARBA" id="ARBA00007375"/>
    </source>
</evidence>
<feature type="transmembrane region" description="Helical" evidence="6">
    <location>
        <begin position="106"/>
        <end position="126"/>
    </location>
</feature>
<sequence length="215" mass="22076">MLQSSTALLVLTLLAAALDWWAVATDRRRLEEVAKPAVMVLLIGWVLTVPGADPTVRTWVVVALGLSLVGDVLLLPRIDVFVGGLAAFLLGHLAFVPALLPHADGLTGGIAALGLVPAAAFVGRRIADGARQHGGQPLASAVVVYVVAVGATALLAVASRAPLVMLGGLLFATSDGVLGWNRFVAPLPNGRTIVHVTYHLAQVGLATVVTLSTVA</sequence>
<name>A0A346XYB9_9ACTN</name>
<evidence type="ECO:0000256" key="5">
    <source>
        <dbReference type="ARBA" id="ARBA00023136"/>
    </source>
</evidence>
<keyword evidence="5 6" id="KW-0472">Membrane</keyword>
<feature type="transmembrane region" description="Helical" evidence="6">
    <location>
        <begin position="36"/>
        <end position="52"/>
    </location>
</feature>
<feature type="transmembrane region" description="Helical" evidence="6">
    <location>
        <begin position="80"/>
        <end position="100"/>
    </location>
</feature>
<feature type="transmembrane region" description="Helical" evidence="6">
    <location>
        <begin position="163"/>
        <end position="181"/>
    </location>
</feature>
<feature type="transmembrane region" description="Helical" evidence="6">
    <location>
        <begin position="138"/>
        <end position="157"/>
    </location>
</feature>
<reference evidence="7 8" key="1">
    <citation type="submission" date="2018-09" db="EMBL/GenBank/DDBJ databases">
        <title>Complete genome sequence of Euzebya sp. DY32-46 isolated from seawater of Pacific Ocean.</title>
        <authorList>
            <person name="Xu L."/>
            <person name="Wu Y.-H."/>
            <person name="Xu X.-W."/>
        </authorList>
    </citation>
    <scope>NUCLEOTIDE SEQUENCE [LARGE SCALE GENOMIC DNA]</scope>
    <source>
        <strain evidence="7 8">DY32-46</strain>
    </source>
</reference>
<evidence type="ECO:0000313" key="7">
    <source>
        <dbReference type="EMBL" id="AXV07216.1"/>
    </source>
</evidence>
<evidence type="ECO:0000256" key="6">
    <source>
        <dbReference type="SAM" id="Phobius"/>
    </source>
</evidence>
<dbReference type="PANTHER" id="PTHR31885:SF6">
    <property type="entry name" value="GH04784P"/>
    <property type="match status" value="1"/>
</dbReference>
<proteinExistence type="inferred from homology"/>
<evidence type="ECO:0000256" key="1">
    <source>
        <dbReference type="ARBA" id="ARBA00004141"/>
    </source>
</evidence>
<keyword evidence="3 6" id="KW-0812">Transmembrane</keyword>
<dbReference type="RefSeq" id="WP_164710452.1">
    <property type="nucleotide sequence ID" value="NZ_CAXIBR010000195.1"/>
</dbReference>
<dbReference type="AlphaFoldDB" id="A0A346XYB9"/>
<accession>A0A346XYB9</accession>
<evidence type="ECO:0000256" key="3">
    <source>
        <dbReference type="ARBA" id="ARBA00022692"/>
    </source>
</evidence>
<dbReference type="Pfam" id="PF07947">
    <property type="entry name" value="YhhN"/>
    <property type="match status" value="1"/>
</dbReference>
<organism evidence="7 8">
    <name type="scientific">Euzebya pacifica</name>
    <dbReference type="NCBI Taxonomy" id="1608957"/>
    <lineage>
        <taxon>Bacteria</taxon>
        <taxon>Bacillati</taxon>
        <taxon>Actinomycetota</taxon>
        <taxon>Nitriliruptoria</taxon>
        <taxon>Euzebyales</taxon>
    </lineage>
</organism>
<keyword evidence="8" id="KW-1185">Reference proteome</keyword>
<gene>
    <name evidence="7" type="ORF">DVS28_a2535</name>
</gene>
<feature type="transmembrane region" description="Helical" evidence="6">
    <location>
        <begin position="6"/>
        <end position="24"/>
    </location>
</feature>
<comment type="subcellular location">
    <subcellularLocation>
        <location evidence="1">Membrane</location>
        <topology evidence="1">Multi-pass membrane protein</topology>
    </subcellularLocation>
</comment>
<keyword evidence="4 6" id="KW-1133">Transmembrane helix</keyword>